<dbReference type="PANTHER" id="PTHR40039:SF1">
    <property type="entry name" value="PROTEIN DLTD"/>
    <property type="match status" value="1"/>
</dbReference>
<dbReference type="PIRSF" id="PIRSF021438">
    <property type="entry name" value="DltD"/>
    <property type="match status" value="1"/>
</dbReference>
<dbReference type="Pfam" id="PF04914">
    <property type="entry name" value="DltD"/>
    <property type="match status" value="1"/>
</dbReference>
<evidence type="ECO:0000256" key="1">
    <source>
        <dbReference type="PIRNR" id="PIRNR021438"/>
    </source>
</evidence>
<comment type="pathway">
    <text evidence="1">Cell wall biogenesis; lipoteichoic acid biosynthesis.</text>
</comment>
<reference evidence="3" key="1">
    <citation type="submission" date="2019-01" db="EMBL/GenBank/DDBJ databases">
        <title>Oenococcus sicerae UCMA17102.</title>
        <authorList>
            <person name="Cousin F.J."/>
            <person name="Le Guellec R."/>
            <person name="Cretenet M."/>
        </authorList>
    </citation>
    <scope>NUCLEOTIDE SEQUENCE</scope>
    <source>
        <strain evidence="3">UCMA17102</strain>
    </source>
</reference>
<comment type="similarity">
    <text evidence="1">Belongs to the DltD family.</text>
</comment>
<dbReference type="AlphaFoldDB" id="A0AAJ1RAJ3"/>
<proteinExistence type="inferred from homology"/>
<keyword evidence="1" id="KW-1003">Cell membrane</keyword>
<gene>
    <name evidence="3" type="primary">dltD</name>
    <name evidence="3" type="ORF">EVC35_04465</name>
</gene>
<evidence type="ECO:0000313" key="3">
    <source>
        <dbReference type="EMBL" id="MDN6900260.1"/>
    </source>
</evidence>
<name>A0AAJ1RAJ3_9LACO</name>
<dbReference type="Proteomes" id="UP001167919">
    <property type="component" value="Unassembled WGS sequence"/>
</dbReference>
<keyword evidence="2" id="KW-0812">Transmembrane</keyword>
<dbReference type="PANTHER" id="PTHR40039">
    <property type="entry name" value="PROTEIN DLTD"/>
    <property type="match status" value="1"/>
</dbReference>
<dbReference type="InterPro" id="IPR006998">
    <property type="entry name" value="DltD"/>
</dbReference>
<evidence type="ECO:0000256" key="2">
    <source>
        <dbReference type="SAM" id="Phobius"/>
    </source>
</evidence>
<dbReference type="NCBIfam" id="TIGR04092">
    <property type="entry name" value="LTA_DltD"/>
    <property type="match status" value="1"/>
</dbReference>
<accession>A0AAJ1RAJ3</accession>
<organism evidence="3 4">
    <name type="scientific">Oenococcus sicerae</name>
    <dbReference type="NCBI Taxonomy" id="2203724"/>
    <lineage>
        <taxon>Bacteria</taxon>
        <taxon>Bacillati</taxon>
        <taxon>Bacillota</taxon>
        <taxon>Bacilli</taxon>
        <taxon>Lactobacillales</taxon>
        <taxon>Lactobacillaceae</taxon>
        <taxon>Oenococcus</taxon>
    </lineage>
</organism>
<dbReference type="GO" id="GO:0005886">
    <property type="term" value="C:plasma membrane"/>
    <property type="evidence" value="ECO:0007669"/>
    <property type="project" value="UniProtKB-UniRule"/>
</dbReference>
<evidence type="ECO:0000313" key="4">
    <source>
        <dbReference type="Proteomes" id="UP001167919"/>
    </source>
</evidence>
<dbReference type="EMBL" id="SDWY01000002">
    <property type="protein sequence ID" value="MDN6900260.1"/>
    <property type="molecule type" value="Genomic_DNA"/>
</dbReference>
<dbReference type="InterPro" id="IPR023896">
    <property type="entry name" value="LTA_DltD"/>
</dbReference>
<sequence length="427" mass="50165">MKGKLWQIFGPVIIAAATLLFLLFAPFNYSHFSAKDEERAAVALNSVAFKNQQLKKQALLDPKTRYIPFFGSSEWARMDPFHPSVLAVKYQRNYRPFLMGRRGTQSLTQYFAMQSILPELKNKEAVFVISPQWFDKCGAQPDEFNYYFSNLQGTEWLDSAKDTEVDRYAARRFLQLQTPGKKNDLAKMYLRIAAGEPLTGWQRWQINRQKQLLEHEDQLFSRLQINDNFDRRILPASRQLPKNFNYKELDRLADTIAAKGTNNNAFGILNRFYDKRIKPVGLHRLKGIQRYMSYARSPEYGDLQLVLNQFAKEHVNVMFVIPPVNHKWAKYTGLNESNYQEAVRKIKFQLHAQSFDHIADFSKDGCRPYFMQDTIHLGWRGWLAFDKKVNPFLSHPTKAAKYRINNRFLSHEWQQLKPTERNLKQFN</sequence>
<dbReference type="GO" id="GO:0070395">
    <property type="term" value="P:lipoteichoic acid biosynthetic process"/>
    <property type="evidence" value="ECO:0007669"/>
    <property type="project" value="UniProtKB-UniRule"/>
</dbReference>
<keyword evidence="1 2" id="KW-0472">Membrane</keyword>
<comment type="caution">
    <text evidence="3">The sequence shown here is derived from an EMBL/GenBank/DDBJ whole genome shotgun (WGS) entry which is preliminary data.</text>
</comment>
<feature type="transmembrane region" description="Helical" evidence="2">
    <location>
        <begin position="6"/>
        <end position="25"/>
    </location>
</feature>
<protein>
    <recommendedName>
        <fullName evidence="1">Protein DltD</fullName>
    </recommendedName>
</protein>
<dbReference type="RefSeq" id="WP_301711128.1">
    <property type="nucleotide sequence ID" value="NZ_SDWY01000002.1"/>
</dbReference>
<keyword evidence="2" id="KW-1133">Transmembrane helix</keyword>